<keyword evidence="5 10" id="KW-0732">Signal</keyword>
<evidence type="ECO:0000256" key="8">
    <source>
        <dbReference type="ARBA" id="ARBA00023288"/>
    </source>
</evidence>
<feature type="chain" id="PRO_5004058203" evidence="10">
    <location>
        <begin position="29"/>
        <end position="490"/>
    </location>
</feature>
<evidence type="ECO:0000256" key="2">
    <source>
        <dbReference type="ARBA" id="ARBA00004609"/>
    </source>
</evidence>
<proteinExistence type="predicted"/>
<sequence>MKISAASGKEPIQIALLLWLLTVWEASAANENAEAFKALCRMYRTVSAKLTSADAGRSDVAGELKQIENLKFSSLHTANYTNATFGDYKEPAKWSDRKKEIEGAKASTADGTYTRHPDSKAKQAAHARIVIIGQKAKALQARVNAINHDLKTAITDTNNQLNADLFSANTSTDSSDDPFAARNQACVASDIACVCASTGANDVCCKGCATNNYDNTGNNRPEHARAVWTTVKAKCAKLGKISKTTAATLQAALDAVVQTIGGGSSNNGQPYMLGGGGAGTCTGASDANEACIDYSTKLADGDIKAIPWMKNVMAAIETLQKAESETVELKRTGQAIKHLTALVWTAYHLIPPEGQQIKMPETAPIPAGDTADSRKEEECNKQQSSDKCSDPCKWNENATDKTKKCTLDFKKAAEQQATQEASGVNGTVTTGCAKHGTDKTKCEGVKSCKWEGETCKDFSFLVNKKLSLSVAAAFISLVESLHSIIVSIFV</sequence>
<dbReference type="InterPro" id="IPR019609">
    <property type="entry name" value="Variant_surf_glycoprt_trypan_C"/>
</dbReference>
<keyword evidence="3" id="KW-1003">Cell membrane</keyword>
<comment type="function">
    <text evidence="1">VSG forms a coat on the surface of the parasite. The trypanosome evades the immune response of the host by expressing a series of antigenically distinct VSGs from an estimated 1000 VSG genes.</text>
</comment>
<dbReference type="Pfam" id="PF13206">
    <property type="entry name" value="VSG_B"/>
    <property type="match status" value="1"/>
</dbReference>
<evidence type="ECO:0000256" key="7">
    <source>
        <dbReference type="ARBA" id="ARBA00023180"/>
    </source>
</evidence>
<dbReference type="GO" id="GO:0098552">
    <property type="term" value="C:side of membrane"/>
    <property type="evidence" value="ECO:0007669"/>
    <property type="project" value="UniProtKB-KW"/>
</dbReference>
<dbReference type="Gene3D" id="4.10.110.20">
    <property type="entry name" value="Variant surface glycoprotein MITAT 1.2, VSG 221, C-terminal domain"/>
    <property type="match status" value="1"/>
</dbReference>
<keyword evidence="7" id="KW-0325">Glycoprotein</keyword>
<evidence type="ECO:0000256" key="10">
    <source>
        <dbReference type="SAM" id="SignalP"/>
    </source>
</evidence>
<evidence type="ECO:0000259" key="11">
    <source>
        <dbReference type="Pfam" id="PF10659"/>
    </source>
</evidence>
<evidence type="ECO:0000256" key="6">
    <source>
        <dbReference type="ARBA" id="ARBA00023136"/>
    </source>
</evidence>
<accession>M4T1Y6</accession>
<dbReference type="InterPro" id="IPR025932">
    <property type="entry name" value="Trypano_VSG_B_N_dom"/>
</dbReference>
<feature type="compositionally biased region" description="Basic and acidic residues" evidence="9">
    <location>
        <begin position="371"/>
        <end position="380"/>
    </location>
</feature>
<feature type="domain" description="Trypanosome variant surface glycoprotein B-type N-terminal" evidence="12">
    <location>
        <begin position="16"/>
        <end position="337"/>
    </location>
</feature>
<reference evidence="13" key="1">
    <citation type="submission" date="2013-02" db="EMBL/GenBank/DDBJ databases">
        <authorList>
            <person name="Cross G.A.M."/>
            <person name="Kim H.-S."/>
            <person name="Wickstead B."/>
        </authorList>
    </citation>
    <scope>NUCLEOTIDE SEQUENCE</scope>
    <source>
        <strain evidence="13">Lister 427</strain>
    </source>
</reference>
<name>M4T1Y6_9TRYP</name>
<dbReference type="VEuPathDB" id="TriTrypDB:Tb427_000143200"/>
<evidence type="ECO:0000256" key="5">
    <source>
        <dbReference type="ARBA" id="ARBA00022729"/>
    </source>
</evidence>
<dbReference type="Pfam" id="PF10659">
    <property type="entry name" value="Trypan_glycop_C"/>
    <property type="match status" value="1"/>
</dbReference>
<evidence type="ECO:0000256" key="4">
    <source>
        <dbReference type="ARBA" id="ARBA00022622"/>
    </source>
</evidence>
<dbReference type="AlphaFoldDB" id="M4T1Y6"/>
<organism evidence="13">
    <name type="scientific">Trypanosoma brucei</name>
    <dbReference type="NCBI Taxonomy" id="5691"/>
    <lineage>
        <taxon>Eukaryota</taxon>
        <taxon>Discoba</taxon>
        <taxon>Euglenozoa</taxon>
        <taxon>Kinetoplastea</taxon>
        <taxon>Metakinetoplastina</taxon>
        <taxon>Trypanosomatida</taxon>
        <taxon>Trypanosomatidae</taxon>
        <taxon>Trypanosoma</taxon>
    </lineage>
</organism>
<evidence type="ECO:0000256" key="9">
    <source>
        <dbReference type="SAM" id="MobiDB-lite"/>
    </source>
</evidence>
<evidence type="ECO:0000313" key="13">
    <source>
        <dbReference type="EMBL" id="AGH61102.1"/>
    </source>
</evidence>
<feature type="signal peptide" evidence="10">
    <location>
        <begin position="1"/>
        <end position="28"/>
    </location>
</feature>
<keyword evidence="6" id="KW-0472">Membrane</keyword>
<evidence type="ECO:0000256" key="1">
    <source>
        <dbReference type="ARBA" id="ARBA00002523"/>
    </source>
</evidence>
<dbReference type="SUPFAM" id="SSF118251">
    <property type="entry name" value="Variant surface glycoprotein MITAT 1.2, VSG 221, C-terminal domain"/>
    <property type="match status" value="1"/>
</dbReference>
<feature type="domain" description="Trypanosome variant surface glycoprotein C-terminal" evidence="11">
    <location>
        <begin position="379"/>
        <end position="478"/>
    </location>
</feature>
<evidence type="ECO:0000256" key="3">
    <source>
        <dbReference type="ARBA" id="ARBA00022475"/>
    </source>
</evidence>
<feature type="region of interest" description="Disordered" evidence="9">
    <location>
        <begin position="355"/>
        <end position="390"/>
    </location>
</feature>
<dbReference type="EMBL" id="KC613671">
    <property type="protein sequence ID" value="AGH61102.1"/>
    <property type="molecule type" value="Genomic_DNA"/>
</dbReference>
<evidence type="ECO:0000259" key="12">
    <source>
        <dbReference type="Pfam" id="PF13206"/>
    </source>
</evidence>
<protein>
    <submittedName>
        <fullName evidence="13">Variant surface glycoprotein 544</fullName>
    </submittedName>
</protein>
<dbReference type="GO" id="GO:0005886">
    <property type="term" value="C:plasma membrane"/>
    <property type="evidence" value="ECO:0007669"/>
    <property type="project" value="UniProtKB-SubCell"/>
</dbReference>
<dbReference type="InterPro" id="IPR027446">
    <property type="entry name" value="VSG_C_dom_sf"/>
</dbReference>
<dbReference type="VEuPathDB" id="TriTrypDB:Tb927.11.18260"/>
<comment type="subcellular location">
    <subcellularLocation>
        <location evidence="2">Cell membrane</location>
        <topology evidence="2">Lipid-anchor</topology>
        <topology evidence="2">GPI-anchor</topology>
    </subcellularLocation>
</comment>
<keyword evidence="4" id="KW-0336">GPI-anchor</keyword>
<keyword evidence="8" id="KW-0449">Lipoprotein</keyword>
<reference evidence="13" key="2">
    <citation type="journal article" date="2014" name="Mol. Biochem. Parasitol.">
        <title>Capturing the variant surface glycoprotein repertoire (the VSGnome) of Trypanosoma brucei Lister 427.</title>
        <authorList>
            <person name="Cross G.A."/>
            <person name="Kim H.S."/>
            <person name="Wickstead B."/>
        </authorList>
    </citation>
    <scope>NUCLEOTIDE SEQUENCE</scope>
    <source>
        <strain evidence="13">Lister 427</strain>
    </source>
</reference>